<evidence type="ECO:0000256" key="6">
    <source>
        <dbReference type="SAM" id="MobiDB-lite"/>
    </source>
</evidence>
<dbReference type="InterPro" id="IPR019787">
    <property type="entry name" value="Znf_PHD-finger"/>
</dbReference>
<feature type="compositionally biased region" description="Polar residues" evidence="6">
    <location>
        <begin position="397"/>
        <end position="408"/>
    </location>
</feature>
<sequence>MQAHFNNNNLQMNGLPNYQVESLPDFQINQINNHQQINSKKRNSFSSDEEQFSSMISSFKKKKEFTFEEAQSFLATTMSNLHNHNPLASSSLSYQIPTNVITNATVVVPNQHHHNHNHNHHHHHQHQHQNANPLSASVEEEKPKRGRKNETICTICEKGGDLLMCDGLCLRSFHLSCLGPNANITLSTNYDGTPKWECDDCLNTQNICFSCKKRGIIGMDLMKCKVHQCGKFYHYKCVGEYKLAKLINTKTPRFNCPLHYCAVCEVSGDGKQSVHCFRCPTAYHVICMKPGVKMLTKSKETRKTGLVLCPKHMNEPTPTSSYGGACSHPIPSLTLNNNNNNNGCHNHNQNNNNNNNNNNIKPIPERRSSGNSLSSSKLLKQQNEKSSSSSKSNSGNWMPSTFMTQSPISSPPYSPVESPKHYSNSAASSVTGSPARVPNYNSNSFSSIFDDLSQYASSLIAIKDHENPIQTSSSSSSLSFNNNNIKSNSNSNSNNNNNDIYQGIPSVATAAADNCFVNSNSKLPKSPSTSSLSSSSSLLSLSSLLSSPSTSTSTFSTPSHSLSSSSNIQKSNQASVAGLLDDDDTSHSRLVQQFFQFGGRTGKN</sequence>
<comment type="caution">
    <text evidence="8">The sequence shown here is derived from an EMBL/GenBank/DDBJ whole genome shotgun (WGS) entry which is preliminary data.</text>
</comment>
<evidence type="ECO:0000313" key="9">
    <source>
        <dbReference type="Proteomes" id="UP000695562"/>
    </source>
</evidence>
<gene>
    <name evidence="8" type="ORF">CYY_002140</name>
</gene>
<feature type="region of interest" description="Disordered" evidence="6">
    <location>
        <begin position="468"/>
        <end position="498"/>
    </location>
</feature>
<feature type="compositionally biased region" description="Low complexity" evidence="6">
    <location>
        <begin position="472"/>
        <end position="498"/>
    </location>
</feature>
<dbReference type="CDD" id="cd15565">
    <property type="entry name" value="PHD2_NSD"/>
    <property type="match status" value="1"/>
</dbReference>
<accession>A0A8J4Q880</accession>
<dbReference type="InterPro" id="IPR011011">
    <property type="entry name" value="Znf_FYVE_PHD"/>
</dbReference>
<feature type="compositionally biased region" description="Low complexity" evidence="6">
    <location>
        <begin position="369"/>
        <end position="396"/>
    </location>
</feature>
<dbReference type="InterPro" id="IPR059153">
    <property type="entry name" value="NSD_PHD-1st"/>
</dbReference>
<feature type="region of interest" description="Disordered" evidence="6">
    <location>
        <begin position="337"/>
        <end position="434"/>
    </location>
</feature>
<dbReference type="InterPro" id="IPR019786">
    <property type="entry name" value="Zinc_finger_PHD-type_CS"/>
</dbReference>
<feature type="region of interest" description="Disordered" evidence="6">
    <location>
        <begin position="111"/>
        <end position="145"/>
    </location>
</feature>
<feature type="domain" description="PHD-type" evidence="7">
    <location>
        <begin position="150"/>
        <end position="204"/>
    </location>
</feature>
<feature type="compositionally biased region" description="Polar residues" evidence="6">
    <location>
        <begin position="421"/>
        <end position="432"/>
    </location>
</feature>
<dbReference type="Pfam" id="PF23004">
    <property type="entry name" value="PHDvar_NSD"/>
    <property type="match status" value="1"/>
</dbReference>
<keyword evidence="2" id="KW-0677">Repeat</keyword>
<dbReference type="Gene3D" id="3.30.40.10">
    <property type="entry name" value="Zinc/RING finger domain, C3HC4 (zinc finger)"/>
    <property type="match status" value="3"/>
</dbReference>
<dbReference type="SUPFAM" id="SSF57903">
    <property type="entry name" value="FYVE/PHD zinc finger"/>
    <property type="match status" value="3"/>
</dbReference>
<evidence type="ECO:0000256" key="1">
    <source>
        <dbReference type="ARBA" id="ARBA00022723"/>
    </source>
</evidence>
<dbReference type="Proteomes" id="UP000695562">
    <property type="component" value="Unassembled WGS sequence"/>
</dbReference>
<dbReference type="PANTHER" id="PTHR46235">
    <property type="entry name" value="PHD FINGER-CONTAINING PROTEIN DDB_G0268158"/>
    <property type="match status" value="1"/>
</dbReference>
<proteinExistence type="predicted"/>
<evidence type="ECO:0000256" key="2">
    <source>
        <dbReference type="ARBA" id="ARBA00022737"/>
    </source>
</evidence>
<dbReference type="AlphaFoldDB" id="A0A8J4Q880"/>
<dbReference type="InterPro" id="IPR055197">
    <property type="entry name" value="PHDvar_NSD"/>
</dbReference>
<dbReference type="EMBL" id="AJWJ01000057">
    <property type="protein sequence ID" value="KAF2076526.1"/>
    <property type="molecule type" value="Genomic_DNA"/>
</dbReference>
<keyword evidence="3 5" id="KW-0863">Zinc-finger</keyword>
<reference evidence="8" key="1">
    <citation type="submission" date="2020-01" db="EMBL/GenBank/DDBJ databases">
        <title>Development of genomics and gene disruption for Polysphondylium violaceum indicates a role for the polyketide synthase stlB in stalk morphogenesis.</title>
        <authorList>
            <person name="Narita B."/>
            <person name="Kawabe Y."/>
            <person name="Kin K."/>
            <person name="Saito T."/>
            <person name="Gibbs R."/>
            <person name="Kuspa A."/>
            <person name="Muzny D."/>
            <person name="Queller D."/>
            <person name="Richards S."/>
            <person name="Strassman J."/>
            <person name="Sucgang R."/>
            <person name="Worley K."/>
            <person name="Schaap P."/>
        </authorList>
    </citation>
    <scope>NUCLEOTIDE SEQUENCE</scope>
    <source>
        <strain evidence="8">QSvi11</strain>
    </source>
</reference>
<organism evidence="8 9">
    <name type="scientific">Polysphondylium violaceum</name>
    <dbReference type="NCBI Taxonomy" id="133409"/>
    <lineage>
        <taxon>Eukaryota</taxon>
        <taxon>Amoebozoa</taxon>
        <taxon>Evosea</taxon>
        <taxon>Eumycetozoa</taxon>
        <taxon>Dictyostelia</taxon>
        <taxon>Dictyosteliales</taxon>
        <taxon>Dictyosteliaceae</taxon>
        <taxon>Polysphondylium</taxon>
    </lineage>
</organism>
<dbReference type="CDD" id="cd15566">
    <property type="entry name" value="PHD3_NSD"/>
    <property type="match status" value="1"/>
</dbReference>
<dbReference type="PROSITE" id="PS50016">
    <property type="entry name" value="ZF_PHD_2"/>
    <property type="match status" value="1"/>
</dbReference>
<feature type="region of interest" description="Disordered" evidence="6">
    <location>
        <begin position="549"/>
        <end position="570"/>
    </location>
</feature>
<feature type="compositionally biased region" description="Low complexity" evidence="6">
    <location>
        <begin position="549"/>
        <end position="566"/>
    </location>
</feature>
<feature type="compositionally biased region" description="Low complexity" evidence="6">
    <location>
        <begin position="337"/>
        <end position="359"/>
    </location>
</feature>
<keyword evidence="9" id="KW-1185">Reference proteome</keyword>
<dbReference type="GO" id="GO:0008270">
    <property type="term" value="F:zinc ion binding"/>
    <property type="evidence" value="ECO:0007669"/>
    <property type="project" value="UniProtKB-KW"/>
</dbReference>
<evidence type="ECO:0000256" key="4">
    <source>
        <dbReference type="ARBA" id="ARBA00022833"/>
    </source>
</evidence>
<dbReference type="Pfam" id="PF22908">
    <property type="entry name" value="PHD_NSD"/>
    <property type="match status" value="1"/>
</dbReference>
<dbReference type="PROSITE" id="PS01359">
    <property type="entry name" value="ZF_PHD_1"/>
    <property type="match status" value="1"/>
</dbReference>
<keyword evidence="4" id="KW-0862">Zinc</keyword>
<evidence type="ECO:0000256" key="5">
    <source>
        <dbReference type="PROSITE-ProRule" id="PRU00146"/>
    </source>
</evidence>
<protein>
    <recommendedName>
        <fullName evidence="7">PHD-type domain-containing protein</fullName>
    </recommendedName>
</protein>
<dbReference type="SMART" id="SM00249">
    <property type="entry name" value="PHD"/>
    <property type="match status" value="3"/>
</dbReference>
<dbReference type="InterPro" id="IPR013083">
    <property type="entry name" value="Znf_RING/FYVE/PHD"/>
</dbReference>
<dbReference type="Pfam" id="PF23011">
    <property type="entry name" value="PHD-1st_NSD"/>
    <property type="match status" value="1"/>
</dbReference>
<dbReference type="InterPro" id="IPR055198">
    <property type="entry name" value="NSD_PHD"/>
</dbReference>
<dbReference type="OrthoDB" id="21264at2759"/>
<evidence type="ECO:0000313" key="8">
    <source>
        <dbReference type="EMBL" id="KAF2076526.1"/>
    </source>
</evidence>
<dbReference type="GO" id="GO:0006338">
    <property type="term" value="P:chromatin remodeling"/>
    <property type="evidence" value="ECO:0007669"/>
    <property type="project" value="UniProtKB-ARBA"/>
</dbReference>
<keyword evidence="1" id="KW-0479">Metal-binding</keyword>
<evidence type="ECO:0000259" key="7">
    <source>
        <dbReference type="PROSITE" id="PS50016"/>
    </source>
</evidence>
<evidence type="ECO:0000256" key="3">
    <source>
        <dbReference type="ARBA" id="ARBA00022771"/>
    </source>
</evidence>
<feature type="compositionally biased region" description="Basic residues" evidence="6">
    <location>
        <begin position="111"/>
        <end position="127"/>
    </location>
</feature>
<dbReference type="InterPro" id="IPR001965">
    <property type="entry name" value="Znf_PHD"/>
</dbReference>
<dbReference type="PANTHER" id="PTHR46235:SF3">
    <property type="entry name" value="PHD FINGER-CONTAINING PROTEIN DDB_G0268158"/>
    <property type="match status" value="1"/>
</dbReference>
<name>A0A8J4Q880_9MYCE</name>